<proteinExistence type="predicted"/>
<comment type="caution">
    <text evidence="1">The sequence shown here is derived from an EMBL/GenBank/DDBJ whole genome shotgun (WGS) entry which is preliminary data.</text>
</comment>
<reference evidence="2" key="1">
    <citation type="submission" date="2018-05" db="EMBL/GenBank/DDBJ databases">
        <title>Pedobacter paludis sp. nov., isolated from wetland soil.</title>
        <authorList>
            <person name="Zhang Y."/>
        </authorList>
    </citation>
    <scope>NUCLEOTIDE SEQUENCE [LARGE SCALE GENOMIC DNA]</scope>
    <source>
        <strain evidence="2">R-8</strain>
    </source>
</reference>
<organism evidence="1 2">
    <name type="scientific">Pedobacter paludis</name>
    <dbReference type="NCBI Taxonomy" id="2203212"/>
    <lineage>
        <taxon>Bacteria</taxon>
        <taxon>Pseudomonadati</taxon>
        <taxon>Bacteroidota</taxon>
        <taxon>Sphingobacteriia</taxon>
        <taxon>Sphingobacteriales</taxon>
        <taxon>Sphingobacteriaceae</taxon>
        <taxon>Pedobacter</taxon>
    </lineage>
</organism>
<dbReference type="EMBL" id="QGNY01000007">
    <property type="protein sequence ID" value="PWS30442.1"/>
    <property type="molecule type" value="Genomic_DNA"/>
</dbReference>
<evidence type="ECO:0000313" key="2">
    <source>
        <dbReference type="Proteomes" id="UP000245391"/>
    </source>
</evidence>
<dbReference type="RefSeq" id="WP_109931746.1">
    <property type="nucleotide sequence ID" value="NZ_QGNY01000007.1"/>
</dbReference>
<sequence>MPFAIKKKPIPASSHFIKAEAGLFAQMLPTVHRCLHIEAEGIILNLHVLGWTADSLGIVLLKSA</sequence>
<keyword evidence="2" id="KW-1185">Reference proteome</keyword>
<name>A0A317EVH4_9SPHI</name>
<dbReference type="Proteomes" id="UP000245391">
    <property type="component" value="Unassembled WGS sequence"/>
</dbReference>
<dbReference type="AlphaFoldDB" id="A0A317EVH4"/>
<accession>A0A317EVH4</accession>
<protein>
    <submittedName>
        <fullName evidence="1">Uncharacterized protein</fullName>
    </submittedName>
</protein>
<evidence type="ECO:0000313" key="1">
    <source>
        <dbReference type="EMBL" id="PWS30442.1"/>
    </source>
</evidence>
<gene>
    <name evidence="1" type="ORF">DF947_18650</name>
</gene>